<dbReference type="GO" id="GO:0008289">
    <property type="term" value="F:lipid binding"/>
    <property type="evidence" value="ECO:0007669"/>
    <property type="project" value="UniProtKB-KW"/>
</dbReference>
<comment type="function">
    <text evidence="1">Plant non-specific lipid-transfer proteins transfer phospholipids as well as galactolipids across membranes. May play a role in wax or cutin deposition in the cell walls of expanding epidermal cells and certain secretory tissues.</text>
</comment>
<keyword evidence="1" id="KW-0446">Lipid-binding</keyword>
<dbReference type="EMBL" id="JANAVB010035817">
    <property type="protein sequence ID" value="KAJ6804907.1"/>
    <property type="molecule type" value="Genomic_DNA"/>
</dbReference>
<reference evidence="5" key="2">
    <citation type="submission" date="2023-04" db="EMBL/GenBank/DDBJ databases">
        <authorList>
            <person name="Bruccoleri R.E."/>
            <person name="Oakeley E.J."/>
            <person name="Faust A.-M."/>
            <person name="Dessus-Babus S."/>
            <person name="Altorfer M."/>
            <person name="Burckhardt D."/>
            <person name="Oertli M."/>
            <person name="Naumann U."/>
            <person name="Petersen F."/>
            <person name="Wong J."/>
        </authorList>
    </citation>
    <scope>NUCLEOTIDE SEQUENCE</scope>
    <source>
        <strain evidence="5">GSM-AAB239-AS_SAM_17_03QT</strain>
        <tissue evidence="5">Leaf</tissue>
    </source>
</reference>
<dbReference type="AlphaFoldDB" id="A0AAX6GHA1"/>
<dbReference type="PRINTS" id="PR00382">
    <property type="entry name" value="LIPIDTRNSFER"/>
</dbReference>
<proteinExistence type="inferred from homology"/>
<comment type="similarity">
    <text evidence="1">Belongs to the plant LTP family.</text>
</comment>
<evidence type="ECO:0000256" key="2">
    <source>
        <dbReference type="SAM" id="SignalP"/>
    </source>
</evidence>
<keyword evidence="2" id="KW-0732">Signal</keyword>
<dbReference type="EMBL" id="JANAVB010019798">
    <property type="protein sequence ID" value="KAJ6828060.1"/>
    <property type="molecule type" value="Genomic_DNA"/>
</dbReference>
<dbReference type="SMART" id="SM00499">
    <property type="entry name" value="AAI"/>
    <property type="match status" value="1"/>
</dbReference>
<feature type="signal peptide" evidence="2">
    <location>
        <begin position="1"/>
        <end position="20"/>
    </location>
</feature>
<keyword evidence="1" id="KW-0813">Transport</keyword>
<dbReference type="Gene3D" id="1.10.110.10">
    <property type="entry name" value="Plant lipid-transfer and hydrophobic proteins"/>
    <property type="match status" value="1"/>
</dbReference>
<evidence type="ECO:0000313" key="6">
    <source>
        <dbReference type="Proteomes" id="UP001140949"/>
    </source>
</evidence>
<keyword evidence="6" id="KW-1185">Reference proteome</keyword>
<gene>
    <name evidence="4" type="ORF">M6B38_185360</name>
    <name evidence="5" type="ORF">M6B38_364820</name>
</gene>
<accession>A0AAX6GHA1</accession>
<evidence type="ECO:0000259" key="3">
    <source>
        <dbReference type="SMART" id="SM00499"/>
    </source>
</evidence>
<reference evidence="5" key="1">
    <citation type="journal article" date="2023" name="GigaByte">
        <title>Genome assembly of the bearded iris, Iris pallida Lam.</title>
        <authorList>
            <person name="Bruccoleri R.E."/>
            <person name="Oakeley E.J."/>
            <person name="Faust A.M.E."/>
            <person name="Altorfer M."/>
            <person name="Dessus-Babus S."/>
            <person name="Burckhardt D."/>
            <person name="Oertli M."/>
            <person name="Naumann U."/>
            <person name="Petersen F."/>
            <person name="Wong J."/>
        </authorList>
    </citation>
    <scope>NUCLEOTIDE SEQUENCE</scope>
    <source>
        <strain evidence="5">GSM-AAB239-AS_SAM_17_03QT</strain>
    </source>
</reference>
<dbReference type="Proteomes" id="UP001140949">
    <property type="component" value="Unassembled WGS sequence"/>
</dbReference>
<dbReference type="InterPro" id="IPR036312">
    <property type="entry name" value="Bifun_inhib/LTP/seed_sf"/>
</dbReference>
<dbReference type="SUPFAM" id="SSF47699">
    <property type="entry name" value="Bifunctional inhibitor/lipid-transfer protein/seed storage 2S albumin"/>
    <property type="match status" value="1"/>
</dbReference>
<dbReference type="PROSITE" id="PS00597">
    <property type="entry name" value="PLANT_LTP"/>
    <property type="match status" value="1"/>
</dbReference>
<organism evidence="5 6">
    <name type="scientific">Iris pallida</name>
    <name type="common">Sweet iris</name>
    <dbReference type="NCBI Taxonomy" id="29817"/>
    <lineage>
        <taxon>Eukaryota</taxon>
        <taxon>Viridiplantae</taxon>
        <taxon>Streptophyta</taxon>
        <taxon>Embryophyta</taxon>
        <taxon>Tracheophyta</taxon>
        <taxon>Spermatophyta</taxon>
        <taxon>Magnoliopsida</taxon>
        <taxon>Liliopsida</taxon>
        <taxon>Asparagales</taxon>
        <taxon>Iridaceae</taxon>
        <taxon>Iridoideae</taxon>
        <taxon>Irideae</taxon>
        <taxon>Iris</taxon>
    </lineage>
</organism>
<feature type="chain" id="PRO_5044718796" description="Non-specific lipid-transfer protein" evidence="2">
    <location>
        <begin position="21"/>
        <end position="118"/>
    </location>
</feature>
<evidence type="ECO:0000313" key="4">
    <source>
        <dbReference type="EMBL" id="KAJ6804907.1"/>
    </source>
</evidence>
<feature type="domain" description="Bifunctional inhibitor/plant lipid transfer protein/seed storage helical" evidence="3">
    <location>
        <begin position="30"/>
        <end position="114"/>
    </location>
</feature>
<dbReference type="Pfam" id="PF00234">
    <property type="entry name" value="Tryp_alpha_amyl"/>
    <property type="match status" value="1"/>
</dbReference>
<evidence type="ECO:0000313" key="5">
    <source>
        <dbReference type="EMBL" id="KAJ6828060.1"/>
    </source>
</evidence>
<name>A0AAX6GHA1_IRIPA</name>
<comment type="caution">
    <text evidence="5">The sequence shown here is derived from an EMBL/GenBank/DDBJ whole genome shotgun (WGS) entry which is preliminary data.</text>
</comment>
<sequence length="118" mass="11912">MARSCISLFVLLALVVLAIAAPRAESAVSCGSVVSLLSPCVSYSRGQGPLTAGCCSGVRGLNGLARTTPDRQMTCNCLKTAAAKIQGIKVGLISGIPAKCGVNIPYAISPSTNCATVK</sequence>
<dbReference type="InterPro" id="IPR016140">
    <property type="entry name" value="Bifunc_inhib/LTP/seed_store"/>
</dbReference>
<dbReference type="PANTHER" id="PTHR33076">
    <property type="entry name" value="NON-SPECIFIC LIPID-TRANSFER PROTEIN 2-RELATED"/>
    <property type="match status" value="1"/>
</dbReference>
<dbReference type="InterPro" id="IPR000528">
    <property type="entry name" value="Plant_nsLTP"/>
</dbReference>
<dbReference type="GO" id="GO:0006869">
    <property type="term" value="P:lipid transport"/>
    <property type="evidence" value="ECO:0007669"/>
    <property type="project" value="InterPro"/>
</dbReference>
<dbReference type="CDD" id="cd01960">
    <property type="entry name" value="nsLTP1"/>
    <property type="match status" value="1"/>
</dbReference>
<protein>
    <recommendedName>
        <fullName evidence="1">Non-specific lipid-transfer protein</fullName>
    </recommendedName>
</protein>
<evidence type="ECO:0000256" key="1">
    <source>
        <dbReference type="RuleBase" id="RU000628"/>
    </source>
</evidence>